<dbReference type="AlphaFoldDB" id="A0A084WDF1"/>
<dbReference type="VEuPathDB" id="VectorBase:ASIC016367"/>
<proteinExistence type="predicted"/>
<evidence type="ECO:0000313" key="3">
    <source>
        <dbReference type="Proteomes" id="UP000030765"/>
    </source>
</evidence>
<reference evidence="2" key="2">
    <citation type="submission" date="2020-05" db="UniProtKB">
        <authorList>
            <consortium name="EnsemblMetazoa"/>
        </authorList>
    </citation>
    <scope>IDENTIFICATION</scope>
</reference>
<organism evidence="1">
    <name type="scientific">Anopheles sinensis</name>
    <name type="common">Mosquito</name>
    <dbReference type="NCBI Taxonomy" id="74873"/>
    <lineage>
        <taxon>Eukaryota</taxon>
        <taxon>Metazoa</taxon>
        <taxon>Ecdysozoa</taxon>
        <taxon>Arthropoda</taxon>
        <taxon>Hexapoda</taxon>
        <taxon>Insecta</taxon>
        <taxon>Pterygota</taxon>
        <taxon>Neoptera</taxon>
        <taxon>Endopterygota</taxon>
        <taxon>Diptera</taxon>
        <taxon>Nematocera</taxon>
        <taxon>Culicoidea</taxon>
        <taxon>Culicidae</taxon>
        <taxon>Anophelinae</taxon>
        <taxon>Anopheles</taxon>
    </lineage>
</organism>
<dbReference type="EMBL" id="ATLV01022999">
    <property type="status" value="NOT_ANNOTATED_CDS"/>
    <property type="molecule type" value="Genomic_DNA"/>
</dbReference>
<keyword evidence="3" id="KW-1185">Reference proteome</keyword>
<sequence length="123" mass="14221">MHGIASKLEEKRSVPVVRNGKSSCNRVGMLCKMRWWETPPPYHNGDNGDDSPMVHWNSEHYPHPIERLRQVFNSILQPRTHCRRKCPPADGHWRNTHSHLAHPRAPTLRILRVRATSVINGGR</sequence>
<evidence type="ECO:0000313" key="1">
    <source>
        <dbReference type="EMBL" id="KFB48245.1"/>
    </source>
</evidence>
<accession>A0A084WDF1</accession>
<gene>
    <name evidence="1" type="ORF">ZHAS_00016367</name>
</gene>
<protein>
    <submittedName>
        <fullName evidence="1">Uncharacterized protein KIAA0947-like protein</fullName>
    </submittedName>
</protein>
<dbReference type="EMBL" id="KE525339">
    <property type="protein sequence ID" value="KFB48245.1"/>
    <property type="molecule type" value="Genomic_DNA"/>
</dbReference>
<reference evidence="1 3" key="1">
    <citation type="journal article" date="2014" name="BMC Genomics">
        <title>Genome sequence of Anopheles sinensis provides insight into genetics basis of mosquito competence for malaria parasites.</title>
        <authorList>
            <person name="Zhou D."/>
            <person name="Zhang D."/>
            <person name="Ding G."/>
            <person name="Shi L."/>
            <person name="Hou Q."/>
            <person name="Ye Y."/>
            <person name="Xu Y."/>
            <person name="Zhou H."/>
            <person name="Xiong C."/>
            <person name="Li S."/>
            <person name="Yu J."/>
            <person name="Hong S."/>
            <person name="Yu X."/>
            <person name="Zou P."/>
            <person name="Chen C."/>
            <person name="Chang X."/>
            <person name="Wang W."/>
            <person name="Lv Y."/>
            <person name="Sun Y."/>
            <person name="Ma L."/>
            <person name="Shen B."/>
            <person name="Zhu C."/>
        </authorList>
    </citation>
    <scope>NUCLEOTIDE SEQUENCE [LARGE SCALE GENOMIC DNA]</scope>
</reference>
<dbReference type="Proteomes" id="UP000030765">
    <property type="component" value="Unassembled WGS sequence"/>
</dbReference>
<dbReference type="EnsemblMetazoa" id="ASIC016367-RA">
    <property type="protein sequence ID" value="ASIC016367-PA"/>
    <property type="gene ID" value="ASIC016367"/>
</dbReference>
<evidence type="ECO:0000313" key="2">
    <source>
        <dbReference type="EnsemblMetazoa" id="ASIC016367-PA"/>
    </source>
</evidence>
<name>A0A084WDF1_ANOSI</name>